<gene>
    <name evidence="1" type="ORF">BRAA01T01540Z</name>
</gene>
<protein>
    <submittedName>
        <fullName evidence="1">Uncharacterized protein</fullName>
    </submittedName>
</protein>
<sequence>MHRSAKLIDRGARHITSSRGTEAALTRLSLSPMIISLNHSTGPSTARPPLELTSYVSTGLV</sequence>
<reference evidence="1" key="1">
    <citation type="submission" date="2018-11" db="EMBL/GenBank/DDBJ databases">
        <authorList>
            <consortium name="Genoscope - CEA"/>
            <person name="William W."/>
        </authorList>
    </citation>
    <scope>NUCLEOTIDE SEQUENCE</scope>
</reference>
<dbReference type="EMBL" id="LR031571">
    <property type="protein sequence ID" value="VDC75038.1"/>
    <property type="molecule type" value="Genomic_DNA"/>
</dbReference>
<proteinExistence type="predicted"/>
<dbReference type="AlphaFoldDB" id="A0A3P5ZSY0"/>
<organism evidence="1">
    <name type="scientific">Brassica campestris</name>
    <name type="common">Field mustard</name>
    <dbReference type="NCBI Taxonomy" id="3711"/>
    <lineage>
        <taxon>Eukaryota</taxon>
        <taxon>Viridiplantae</taxon>
        <taxon>Streptophyta</taxon>
        <taxon>Embryophyta</taxon>
        <taxon>Tracheophyta</taxon>
        <taxon>Spermatophyta</taxon>
        <taxon>Magnoliopsida</taxon>
        <taxon>eudicotyledons</taxon>
        <taxon>Gunneridae</taxon>
        <taxon>Pentapetalae</taxon>
        <taxon>rosids</taxon>
        <taxon>malvids</taxon>
        <taxon>Brassicales</taxon>
        <taxon>Brassicaceae</taxon>
        <taxon>Brassiceae</taxon>
        <taxon>Brassica</taxon>
    </lineage>
</organism>
<evidence type="ECO:0000313" key="1">
    <source>
        <dbReference type="EMBL" id="VDC75038.1"/>
    </source>
</evidence>
<name>A0A3P5ZSY0_BRACM</name>
<accession>A0A3P5ZSY0</accession>